<dbReference type="PROSITE" id="PS51672">
    <property type="entry name" value="ACT_LIKE"/>
    <property type="match status" value="1"/>
</dbReference>
<dbReference type="Gene3D" id="3.40.50.1100">
    <property type="match status" value="1"/>
</dbReference>
<keyword evidence="9" id="KW-1185">Reference proteome</keyword>
<dbReference type="CDD" id="cd04907">
    <property type="entry name" value="ACT_ThrD-I_2"/>
    <property type="match status" value="1"/>
</dbReference>
<keyword evidence="4" id="KW-0456">Lyase</keyword>
<dbReference type="GO" id="GO:0006567">
    <property type="term" value="P:L-threonine catabolic process"/>
    <property type="evidence" value="ECO:0007669"/>
    <property type="project" value="TreeGrafter"/>
</dbReference>
<organism evidence="8 9">
    <name type="scientific">Gigaspora rosea</name>
    <dbReference type="NCBI Taxonomy" id="44941"/>
    <lineage>
        <taxon>Eukaryota</taxon>
        <taxon>Fungi</taxon>
        <taxon>Fungi incertae sedis</taxon>
        <taxon>Mucoromycota</taxon>
        <taxon>Glomeromycotina</taxon>
        <taxon>Glomeromycetes</taxon>
        <taxon>Diversisporales</taxon>
        <taxon>Gigasporaceae</taxon>
        <taxon>Gigaspora</taxon>
    </lineage>
</organism>
<comment type="cofactor">
    <cofactor evidence="1">
        <name>pyridoxal 5'-phosphate</name>
        <dbReference type="ChEBI" id="CHEBI:597326"/>
    </cofactor>
</comment>
<dbReference type="GO" id="GO:0003941">
    <property type="term" value="F:L-serine ammonia-lyase activity"/>
    <property type="evidence" value="ECO:0007669"/>
    <property type="project" value="TreeGrafter"/>
</dbReference>
<dbReference type="InterPro" id="IPR036052">
    <property type="entry name" value="TrpB-like_PALP_sf"/>
</dbReference>
<gene>
    <name evidence="8" type="ORF">C2G38_2122301</name>
</gene>
<comment type="pathway">
    <text evidence="5">Amino-acid biosynthesis.</text>
</comment>
<feature type="domain" description="ACT-like" evidence="7">
    <location>
        <begin position="217"/>
        <end position="288"/>
    </location>
</feature>
<feature type="chain" id="PRO_5017226928" evidence="6">
    <location>
        <begin position="19"/>
        <end position="303"/>
    </location>
</feature>
<keyword evidence="6" id="KW-0732">Signal</keyword>
<keyword evidence="3" id="KW-0663">Pyridoxal phosphate</keyword>
<evidence type="ECO:0000256" key="4">
    <source>
        <dbReference type="ARBA" id="ARBA00023239"/>
    </source>
</evidence>
<dbReference type="SUPFAM" id="SSF53686">
    <property type="entry name" value="Tryptophan synthase beta subunit-like PLP-dependent enzymes"/>
    <property type="match status" value="1"/>
</dbReference>
<evidence type="ECO:0000256" key="6">
    <source>
        <dbReference type="SAM" id="SignalP"/>
    </source>
</evidence>
<sequence length="303" mass="34740">MRCHCLLCWLFFFDEAKEECVRLIKLHHLTNIPPYDDPRPCPKIKIIRVETYDANATTLSLKEKKRVTLDEVGLFADGAAIRVVGEETFRHTRSVVEPGCAFCGSVKKYIANNVTGGCFVVTSGANMNFERLRFVAERAKLGERTEALFSVIIPERPGSFIRLCDNMYPSKTVKDPPSLLEKLEANGYNVQDISDNEIVKSHARYMVGGRSKVENEQLYRFEFPERPGALKKFLSGLRSDWNISLFHYRNQGSDIWKVLVGIQVPPQNSEAFENFKNQLGYHAINETEKPVYKQFLRYCQDNI</sequence>
<evidence type="ECO:0000313" key="8">
    <source>
        <dbReference type="EMBL" id="RIB03770.1"/>
    </source>
</evidence>
<dbReference type="PANTHER" id="PTHR48078:SF11">
    <property type="entry name" value="THREONINE DEHYDRATASE, MITOCHONDRIAL"/>
    <property type="match status" value="1"/>
</dbReference>
<evidence type="ECO:0000256" key="3">
    <source>
        <dbReference type="ARBA" id="ARBA00022898"/>
    </source>
</evidence>
<protein>
    <submittedName>
        <fullName evidence="8">C-terminal regulatory domain of threonine dehydratase-domain-containing protein</fullName>
    </submittedName>
</protein>
<dbReference type="Proteomes" id="UP000266673">
    <property type="component" value="Unassembled WGS sequence"/>
</dbReference>
<dbReference type="InterPro" id="IPR050147">
    <property type="entry name" value="Ser/Thr_Dehydratase"/>
</dbReference>
<dbReference type="EMBL" id="QKWP01002326">
    <property type="protein sequence ID" value="RIB03770.1"/>
    <property type="molecule type" value="Genomic_DNA"/>
</dbReference>
<evidence type="ECO:0000256" key="2">
    <source>
        <dbReference type="ARBA" id="ARBA00022605"/>
    </source>
</evidence>
<reference evidence="8 9" key="1">
    <citation type="submission" date="2018-06" db="EMBL/GenBank/DDBJ databases">
        <title>Comparative genomics reveals the genomic features of Rhizophagus irregularis, R. cerebriforme, R. diaphanum and Gigaspora rosea, and their symbiotic lifestyle signature.</title>
        <authorList>
            <person name="Morin E."/>
            <person name="San Clemente H."/>
            <person name="Chen E.C.H."/>
            <person name="De La Providencia I."/>
            <person name="Hainaut M."/>
            <person name="Kuo A."/>
            <person name="Kohler A."/>
            <person name="Murat C."/>
            <person name="Tang N."/>
            <person name="Roy S."/>
            <person name="Loubradou J."/>
            <person name="Henrissat B."/>
            <person name="Grigoriev I.V."/>
            <person name="Corradi N."/>
            <person name="Roux C."/>
            <person name="Martin F.M."/>
        </authorList>
    </citation>
    <scope>NUCLEOTIDE SEQUENCE [LARGE SCALE GENOMIC DNA]</scope>
    <source>
        <strain evidence="8 9">DAOM 194757</strain>
    </source>
</reference>
<accession>A0A397U0Q6</accession>
<dbReference type="Pfam" id="PF00585">
    <property type="entry name" value="Thr_dehydrat_C"/>
    <property type="match status" value="1"/>
</dbReference>
<keyword evidence="2" id="KW-0028">Amino-acid biosynthesis</keyword>
<dbReference type="SUPFAM" id="SSF55021">
    <property type="entry name" value="ACT-like"/>
    <property type="match status" value="2"/>
</dbReference>
<dbReference type="STRING" id="44941.A0A397U0Q6"/>
<dbReference type="InterPro" id="IPR001721">
    <property type="entry name" value="TD_ACT-like"/>
</dbReference>
<evidence type="ECO:0000259" key="7">
    <source>
        <dbReference type="PROSITE" id="PS51672"/>
    </source>
</evidence>
<dbReference type="InterPro" id="IPR045865">
    <property type="entry name" value="ACT-like_dom_sf"/>
</dbReference>
<name>A0A397U0Q6_9GLOM</name>
<feature type="signal peptide" evidence="6">
    <location>
        <begin position="1"/>
        <end position="18"/>
    </location>
</feature>
<proteinExistence type="predicted"/>
<dbReference type="InterPro" id="IPR038110">
    <property type="entry name" value="TD_ACT-like_sf"/>
</dbReference>
<dbReference type="Gene3D" id="3.40.1020.10">
    <property type="entry name" value="Biosynthetic Threonine Deaminase, Domain 3"/>
    <property type="match status" value="1"/>
</dbReference>
<evidence type="ECO:0000256" key="1">
    <source>
        <dbReference type="ARBA" id="ARBA00001933"/>
    </source>
</evidence>
<dbReference type="OrthoDB" id="4418812at2759"/>
<dbReference type="GO" id="GO:0004794">
    <property type="term" value="F:threonine deaminase activity"/>
    <property type="evidence" value="ECO:0007669"/>
    <property type="project" value="TreeGrafter"/>
</dbReference>
<dbReference type="PANTHER" id="PTHR48078">
    <property type="entry name" value="THREONINE DEHYDRATASE, MITOCHONDRIAL-RELATED"/>
    <property type="match status" value="1"/>
</dbReference>
<evidence type="ECO:0000313" key="9">
    <source>
        <dbReference type="Proteomes" id="UP000266673"/>
    </source>
</evidence>
<dbReference type="AlphaFoldDB" id="A0A397U0Q6"/>
<comment type="caution">
    <text evidence="8">The sequence shown here is derived from an EMBL/GenBank/DDBJ whole genome shotgun (WGS) entry which is preliminary data.</text>
</comment>
<dbReference type="GO" id="GO:0006565">
    <property type="term" value="P:L-serine catabolic process"/>
    <property type="evidence" value="ECO:0007669"/>
    <property type="project" value="TreeGrafter"/>
</dbReference>
<dbReference type="GO" id="GO:0009097">
    <property type="term" value="P:isoleucine biosynthetic process"/>
    <property type="evidence" value="ECO:0007669"/>
    <property type="project" value="TreeGrafter"/>
</dbReference>
<evidence type="ECO:0000256" key="5">
    <source>
        <dbReference type="ARBA" id="ARBA00029440"/>
    </source>
</evidence>